<reference evidence="1 2" key="1">
    <citation type="submission" date="2016-10" db="EMBL/GenBank/DDBJ databases">
        <authorList>
            <person name="de Groot N.N."/>
        </authorList>
    </citation>
    <scope>NUCLEOTIDE SEQUENCE [LARGE SCALE GENOMIC DNA]</scope>
    <source>
        <strain evidence="1 2">OGL-20</strain>
    </source>
</reference>
<gene>
    <name evidence="1" type="ORF">SAMN05216170_0467</name>
</gene>
<evidence type="ECO:0000313" key="2">
    <source>
        <dbReference type="Proteomes" id="UP000182125"/>
    </source>
</evidence>
<dbReference type="EMBL" id="FOIW01000001">
    <property type="protein sequence ID" value="SEV86199.1"/>
    <property type="molecule type" value="Genomic_DNA"/>
</dbReference>
<evidence type="ECO:0000313" key="1">
    <source>
        <dbReference type="EMBL" id="SEV86199.1"/>
    </source>
</evidence>
<organism evidence="1 2">
    <name type="scientific">Thermococcus thioreducens</name>
    <dbReference type="NCBI Taxonomy" id="277988"/>
    <lineage>
        <taxon>Archaea</taxon>
        <taxon>Methanobacteriati</taxon>
        <taxon>Methanobacteriota</taxon>
        <taxon>Thermococci</taxon>
        <taxon>Thermococcales</taxon>
        <taxon>Thermococcaceae</taxon>
        <taxon>Thermococcus</taxon>
    </lineage>
</organism>
<name>A0A1I0MD81_9EURY</name>
<dbReference type="AlphaFoldDB" id="A0A1I0MD81"/>
<dbReference type="Proteomes" id="UP000182125">
    <property type="component" value="Unassembled WGS sequence"/>
</dbReference>
<proteinExistence type="predicted"/>
<sequence>MFRKEATVGRYFRYSDARCLSVPALLVSYRHH</sequence>
<accession>A0A1I0MD81</accession>
<protein>
    <submittedName>
        <fullName evidence="1">Uncharacterized protein</fullName>
    </submittedName>
</protein>